<dbReference type="InterPro" id="IPR032675">
    <property type="entry name" value="LRR_dom_sf"/>
</dbReference>
<dbReference type="InterPro" id="IPR036047">
    <property type="entry name" value="F-box-like_dom_sf"/>
</dbReference>
<feature type="domain" description="F-box" evidence="2">
    <location>
        <begin position="3"/>
        <end position="48"/>
    </location>
</feature>
<dbReference type="EMBL" id="JAHRHY010000021">
    <property type="protein sequence ID" value="KAG9062013.1"/>
    <property type="molecule type" value="Genomic_DNA"/>
</dbReference>
<dbReference type="SUPFAM" id="SSF52047">
    <property type="entry name" value="RNI-like"/>
    <property type="match status" value="1"/>
</dbReference>
<dbReference type="InterPro" id="IPR001810">
    <property type="entry name" value="F-box_dom"/>
</dbReference>
<name>A0A9P7XK69_9FUNG</name>
<evidence type="ECO:0000256" key="1">
    <source>
        <dbReference type="SAM" id="MobiDB-lite"/>
    </source>
</evidence>
<dbReference type="Pfam" id="PF12937">
    <property type="entry name" value="F-box-like"/>
    <property type="match status" value="1"/>
</dbReference>
<feature type="region of interest" description="Disordered" evidence="1">
    <location>
        <begin position="123"/>
        <end position="142"/>
    </location>
</feature>
<organism evidence="3 4">
    <name type="scientific">Linnemannia hyalina</name>
    <dbReference type="NCBI Taxonomy" id="64524"/>
    <lineage>
        <taxon>Eukaryota</taxon>
        <taxon>Fungi</taxon>
        <taxon>Fungi incertae sedis</taxon>
        <taxon>Mucoromycota</taxon>
        <taxon>Mortierellomycotina</taxon>
        <taxon>Mortierellomycetes</taxon>
        <taxon>Mortierellales</taxon>
        <taxon>Mortierellaceae</taxon>
        <taxon>Linnemannia</taxon>
    </lineage>
</organism>
<dbReference type="OrthoDB" id="2434396at2759"/>
<dbReference type="Gene3D" id="1.20.1280.50">
    <property type="match status" value="1"/>
</dbReference>
<sequence length="611" mass="68253">MPPASFSSLPLEITILITTHLAQHDLAQCVRVCHYWFTFFTPSLWRTVKADDRFSGEEMTALVARNAHFIRDLELVNPQIAKVLATLKTEREGGEGGGLHSLVVSFERVRRGPLPRLELLPEQEQEQAGVETRVQSSASSQRQQIEECGNAQLLGKLMRANQGLKFVSADETCFRNNDGTDAFQLFIGCCPTTSLERLELRFRNRPSPLSPVADSSTSFNDLGDTHKELFASAPGIPLFGPFKVLKELLISGGNFHIAPQRLAFLGRCASLERLLLDNIGRIPMASLSAALRMSCPHLSILEVKGPNNGPDNDLAYLLSSAKNHWREVSLPDMGGFGTEAFTILMASVRTRLEVLKVEGWGDLGGTEFLDILCSAQHLRRLEGPADGKAQENTTELTIWAYLAFRQHTHEKDRSWALGPSLEFLQIWIDDVPRPDIVCQRDGDPLPLDPDVPEEAEDMHPRYDVQRWVYTQLGRLTGLQELILGVKELDNMALLARNVAHLSYDPIALEGSLRHVAPTFIYRSLEFSLESGLELLAEMKELRVLDVKSTAHRIGVAELDWMHVNWPKLKEIKGLMSKREWLGDAEAGLEVMGAVEKWLDSHPHGIGSSFYS</sequence>
<dbReference type="AlphaFoldDB" id="A0A9P7XK69"/>
<dbReference type="PROSITE" id="PS50181">
    <property type="entry name" value="FBOX"/>
    <property type="match status" value="1"/>
</dbReference>
<comment type="caution">
    <text evidence="3">The sequence shown here is derived from an EMBL/GenBank/DDBJ whole genome shotgun (WGS) entry which is preliminary data.</text>
</comment>
<accession>A0A9P7XK69</accession>
<evidence type="ECO:0000259" key="2">
    <source>
        <dbReference type="PROSITE" id="PS50181"/>
    </source>
</evidence>
<gene>
    <name evidence="3" type="ORF">KI688_006733</name>
</gene>
<evidence type="ECO:0000313" key="4">
    <source>
        <dbReference type="Proteomes" id="UP000707451"/>
    </source>
</evidence>
<dbReference type="Proteomes" id="UP000707451">
    <property type="component" value="Unassembled WGS sequence"/>
</dbReference>
<dbReference type="SUPFAM" id="SSF81383">
    <property type="entry name" value="F-box domain"/>
    <property type="match status" value="1"/>
</dbReference>
<dbReference type="Gene3D" id="3.80.10.10">
    <property type="entry name" value="Ribonuclease Inhibitor"/>
    <property type="match status" value="1"/>
</dbReference>
<keyword evidence="4" id="KW-1185">Reference proteome</keyword>
<proteinExistence type="predicted"/>
<reference evidence="3" key="1">
    <citation type="submission" date="2021-06" db="EMBL/GenBank/DDBJ databases">
        <title>Genome Sequence of Mortierella hyaline Strain SCG-10, a Cold-Adapted, Nitrate-Reducing Fungus Isolated from Soil in Minnesota, USA.</title>
        <authorList>
            <person name="Aldossari N."/>
        </authorList>
    </citation>
    <scope>NUCLEOTIDE SEQUENCE</scope>
    <source>
        <strain evidence="3">SCG-10</strain>
    </source>
</reference>
<protein>
    <recommendedName>
        <fullName evidence="2">F-box domain-containing protein</fullName>
    </recommendedName>
</protein>
<evidence type="ECO:0000313" key="3">
    <source>
        <dbReference type="EMBL" id="KAG9062013.1"/>
    </source>
</evidence>